<reference evidence="4 5" key="1">
    <citation type="submission" date="2015-06" db="EMBL/GenBank/DDBJ databases">
        <title>Draft genome assembly of filamentous brackish cyanobacterium Limnoraphis robusta strain CS-951.</title>
        <authorList>
            <person name="Willis A."/>
            <person name="Parks M."/>
            <person name="Burford M.A."/>
        </authorList>
    </citation>
    <scope>NUCLEOTIDE SEQUENCE [LARGE SCALE GENOMIC DNA]</scope>
    <source>
        <strain evidence="4 5">CS-951</strain>
    </source>
</reference>
<dbReference type="PROSITE" id="PS50110">
    <property type="entry name" value="RESPONSE_REGULATORY"/>
    <property type="match status" value="1"/>
</dbReference>
<keyword evidence="1 2" id="KW-0597">Phosphoprotein</keyword>
<name>A0A0F5YMR6_9CYAN</name>
<dbReference type="OrthoDB" id="109585at2"/>
<dbReference type="SUPFAM" id="SSF52172">
    <property type="entry name" value="CheY-like"/>
    <property type="match status" value="1"/>
</dbReference>
<organism evidence="4 5">
    <name type="scientific">Limnoraphis robusta CS-951</name>
    <dbReference type="NCBI Taxonomy" id="1637645"/>
    <lineage>
        <taxon>Bacteria</taxon>
        <taxon>Bacillati</taxon>
        <taxon>Cyanobacteriota</taxon>
        <taxon>Cyanophyceae</taxon>
        <taxon>Oscillatoriophycideae</taxon>
        <taxon>Oscillatoriales</taxon>
        <taxon>Sirenicapillariaceae</taxon>
        <taxon>Limnoraphis</taxon>
    </lineage>
</organism>
<accession>A0A0F5YMR6</accession>
<evidence type="ECO:0000313" key="5">
    <source>
        <dbReference type="Proteomes" id="UP000033607"/>
    </source>
</evidence>
<dbReference type="Pfam" id="PF00072">
    <property type="entry name" value="Response_reg"/>
    <property type="match status" value="1"/>
</dbReference>
<dbReference type="PANTHER" id="PTHR44591:SF19">
    <property type="entry name" value="TWO-COMPONENT RESPONSE REGULATOR-RELATED"/>
    <property type="match status" value="1"/>
</dbReference>
<protein>
    <submittedName>
        <fullName evidence="4">Chemotaxis protein CheY</fullName>
    </submittedName>
</protein>
<dbReference type="RefSeq" id="WP_046276435.1">
    <property type="nucleotide sequence ID" value="NZ_LATL02000058.1"/>
</dbReference>
<dbReference type="Proteomes" id="UP000033607">
    <property type="component" value="Unassembled WGS sequence"/>
</dbReference>
<dbReference type="AlphaFoldDB" id="A0A0F5YMR6"/>
<dbReference type="PANTHER" id="PTHR44591">
    <property type="entry name" value="STRESS RESPONSE REGULATOR PROTEIN 1"/>
    <property type="match status" value="1"/>
</dbReference>
<feature type="modified residue" description="4-aspartylphosphate" evidence="2">
    <location>
        <position position="62"/>
    </location>
</feature>
<dbReference type="SMART" id="SM00448">
    <property type="entry name" value="REC"/>
    <property type="match status" value="1"/>
</dbReference>
<proteinExistence type="predicted"/>
<dbReference type="GO" id="GO:0000160">
    <property type="term" value="P:phosphorelay signal transduction system"/>
    <property type="evidence" value="ECO:0007669"/>
    <property type="project" value="InterPro"/>
</dbReference>
<evidence type="ECO:0000313" key="4">
    <source>
        <dbReference type="EMBL" id="KKD40038.1"/>
    </source>
</evidence>
<feature type="domain" description="Response regulatory" evidence="3">
    <location>
        <begin position="5"/>
        <end position="128"/>
    </location>
</feature>
<comment type="caution">
    <text evidence="4">The sequence shown here is derived from an EMBL/GenBank/DDBJ whole genome shotgun (WGS) entry which is preliminary data.</text>
</comment>
<gene>
    <name evidence="4" type="ORF">WN50_00020</name>
</gene>
<dbReference type="InterPro" id="IPR001789">
    <property type="entry name" value="Sig_transdc_resp-reg_receiver"/>
</dbReference>
<dbReference type="Gene3D" id="3.40.50.2300">
    <property type="match status" value="1"/>
</dbReference>
<sequence length="129" mass="15173">MSEKAIVCVDDEVIILESLKEQLKRRFGSRYLYEIAESVEEAWEIIEELKEEDIEILMIISDWLMPEMKGDEFLIKVHEKYPKIVTVMLTGQADNIAVRRAQDNANLYRCLYKPWNEEDLVNIISSALY</sequence>
<evidence type="ECO:0000259" key="3">
    <source>
        <dbReference type="PROSITE" id="PS50110"/>
    </source>
</evidence>
<evidence type="ECO:0000256" key="1">
    <source>
        <dbReference type="ARBA" id="ARBA00022553"/>
    </source>
</evidence>
<dbReference type="InterPro" id="IPR011006">
    <property type="entry name" value="CheY-like_superfamily"/>
</dbReference>
<dbReference type="EMBL" id="LATL02000058">
    <property type="protein sequence ID" value="KKD40038.1"/>
    <property type="molecule type" value="Genomic_DNA"/>
</dbReference>
<dbReference type="InterPro" id="IPR050595">
    <property type="entry name" value="Bact_response_regulator"/>
</dbReference>
<evidence type="ECO:0000256" key="2">
    <source>
        <dbReference type="PROSITE-ProRule" id="PRU00169"/>
    </source>
</evidence>